<dbReference type="RefSeq" id="XP_025435021.1">
    <property type="nucleotide sequence ID" value="XM_025570376.1"/>
</dbReference>
<evidence type="ECO:0000313" key="4">
    <source>
        <dbReference type="Proteomes" id="UP000248349"/>
    </source>
</evidence>
<dbReference type="AlphaFoldDB" id="A0A318ZN66"/>
<reference evidence="3 4" key="1">
    <citation type="submission" date="2016-12" db="EMBL/GenBank/DDBJ databases">
        <title>The genomes of Aspergillus section Nigri reveals drivers in fungal speciation.</title>
        <authorList>
            <consortium name="DOE Joint Genome Institute"/>
            <person name="Vesth T.C."/>
            <person name="Nybo J."/>
            <person name="Theobald S."/>
            <person name="Brandl J."/>
            <person name="Frisvad J.C."/>
            <person name="Nielsen K.F."/>
            <person name="Lyhne E.K."/>
            <person name="Kogle M.E."/>
            <person name="Kuo A."/>
            <person name="Riley R."/>
            <person name="Clum A."/>
            <person name="Nolan M."/>
            <person name="Lipzen A."/>
            <person name="Salamov A."/>
            <person name="Henrissat B."/>
            <person name="Wiebenga A."/>
            <person name="De Vries R.P."/>
            <person name="Grigoriev I.V."/>
            <person name="Mortensen U.H."/>
            <person name="Andersen M.R."/>
            <person name="Baker S.E."/>
        </authorList>
    </citation>
    <scope>NUCLEOTIDE SEQUENCE [LARGE SCALE GENOMIC DNA]</scope>
    <source>
        <strain evidence="3 4">JOP 1030-1</strain>
    </source>
</reference>
<dbReference type="Proteomes" id="UP000248349">
    <property type="component" value="Unassembled WGS sequence"/>
</dbReference>
<feature type="transmembrane region" description="Helical" evidence="1">
    <location>
        <begin position="96"/>
        <end position="117"/>
    </location>
</feature>
<name>A0A318ZN66_9EURO</name>
<evidence type="ECO:0000256" key="1">
    <source>
        <dbReference type="SAM" id="Phobius"/>
    </source>
</evidence>
<accession>A0A318ZN66</accession>
<keyword evidence="1" id="KW-1133">Transmembrane helix</keyword>
<sequence>MNYDCMLKCIVVLYCSFVSCFNQCEAADPTPENRVPEAAATFLTPLFDPFSPFASLPFSSCSSFFYGSCCCCCSLLPLLPLLPLSLLRRLSSHFSYSYLGVVVAENIASPPAWIIGIPPCSPPWFYFLPSLTCLTSFGKPPPHHHKPEPRLPPVWFVVVVVGLCLYHVTRSLLERVRTSSFVASLLSFCH</sequence>
<protein>
    <submittedName>
        <fullName evidence="3">Uncharacterized protein</fullName>
    </submittedName>
</protein>
<keyword evidence="1" id="KW-0812">Transmembrane</keyword>
<evidence type="ECO:0000313" key="3">
    <source>
        <dbReference type="EMBL" id="PYH49039.1"/>
    </source>
</evidence>
<dbReference type="EMBL" id="KZ821220">
    <property type="protein sequence ID" value="PYH49039.1"/>
    <property type="molecule type" value="Genomic_DNA"/>
</dbReference>
<keyword evidence="2" id="KW-0732">Signal</keyword>
<evidence type="ECO:0000256" key="2">
    <source>
        <dbReference type="SAM" id="SignalP"/>
    </source>
</evidence>
<gene>
    <name evidence="3" type="ORF">BP01DRAFT_119023</name>
</gene>
<dbReference type="GeneID" id="37071604"/>
<keyword evidence="1" id="KW-0472">Membrane</keyword>
<feature type="chain" id="PRO_5016248627" evidence="2">
    <location>
        <begin position="27"/>
        <end position="190"/>
    </location>
</feature>
<proteinExistence type="predicted"/>
<keyword evidence="4" id="KW-1185">Reference proteome</keyword>
<feature type="signal peptide" evidence="2">
    <location>
        <begin position="1"/>
        <end position="26"/>
    </location>
</feature>
<feature type="transmembrane region" description="Helical" evidence="1">
    <location>
        <begin position="154"/>
        <end position="173"/>
    </location>
</feature>
<organism evidence="3 4">
    <name type="scientific">Aspergillus saccharolyticus JOP 1030-1</name>
    <dbReference type="NCBI Taxonomy" id="1450539"/>
    <lineage>
        <taxon>Eukaryota</taxon>
        <taxon>Fungi</taxon>
        <taxon>Dikarya</taxon>
        <taxon>Ascomycota</taxon>
        <taxon>Pezizomycotina</taxon>
        <taxon>Eurotiomycetes</taxon>
        <taxon>Eurotiomycetidae</taxon>
        <taxon>Eurotiales</taxon>
        <taxon>Aspergillaceae</taxon>
        <taxon>Aspergillus</taxon>
        <taxon>Aspergillus subgen. Circumdati</taxon>
    </lineage>
</organism>